<reference evidence="6" key="1">
    <citation type="submission" date="2018-05" db="EMBL/GenBank/DDBJ databases">
        <authorList>
            <person name="Du Z."/>
            <person name="Wang X."/>
        </authorList>
    </citation>
    <scope>NUCLEOTIDE SEQUENCE [LARGE SCALE GENOMIC DNA]</scope>
    <source>
        <strain evidence="6">CQN31</strain>
    </source>
</reference>
<dbReference type="Pfam" id="PF12833">
    <property type="entry name" value="HTH_18"/>
    <property type="match status" value="1"/>
</dbReference>
<dbReference type="InterPro" id="IPR009057">
    <property type="entry name" value="Homeodomain-like_sf"/>
</dbReference>
<dbReference type="InterPro" id="IPR050908">
    <property type="entry name" value="SmbC-like"/>
</dbReference>
<dbReference type="Pfam" id="PF06445">
    <property type="entry name" value="GyrI-like"/>
    <property type="match status" value="1"/>
</dbReference>
<dbReference type="RefSeq" id="WP_109872621.1">
    <property type="nucleotide sequence ID" value="NZ_QGNA01000005.1"/>
</dbReference>
<dbReference type="OrthoDB" id="5295469at2"/>
<dbReference type="EMBL" id="QGNA01000005">
    <property type="protein sequence ID" value="PWS34979.1"/>
    <property type="molecule type" value="Genomic_DNA"/>
</dbReference>
<dbReference type="SUPFAM" id="SSF46689">
    <property type="entry name" value="Homeodomain-like"/>
    <property type="match status" value="2"/>
</dbReference>
<dbReference type="Gene3D" id="3.20.80.10">
    <property type="entry name" value="Regulatory factor, effector binding domain"/>
    <property type="match status" value="1"/>
</dbReference>
<dbReference type="Proteomes" id="UP000245765">
    <property type="component" value="Unassembled WGS sequence"/>
</dbReference>
<keyword evidence="3" id="KW-0804">Transcription</keyword>
<evidence type="ECO:0000256" key="3">
    <source>
        <dbReference type="ARBA" id="ARBA00023163"/>
    </source>
</evidence>
<dbReference type="PROSITE" id="PS01124">
    <property type="entry name" value="HTH_ARAC_FAMILY_2"/>
    <property type="match status" value="1"/>
</dbReference>
<evidence type="ECO:0000256" key="1">
    <source>
        <dbReference type="ARBA" id="ARBA00023015"/>
    </source>
</evidence>
<keyword evidence="1" id="KW-0805">Transcription regulation</keyword>
<evidence type="ECO:0000313" key="6">
    <source>
        <dbReference type="Proteomes" id="UP000245765"/>
    </source>
</evidence>
<dbReference type="PANTHER" id="PTHR40055">
    <property type="entry name" value="TRANSCRIPTIONAL REGULATOR YGIV-RELATED"/>
    <property type="match status" value="1"/>
</dbReference>
<name>A0A317FAP0_9PROT</name>
<dbReference type="InterPro" id="IPR018060">
    <property type="entry name" value="HTH_AraC"/>
</dbReference>
<dbReference type="InterPro" id="IPR020449">
    <property type="entry name" value="Tscrpt_reg_AraC-type_HTH"/>
</dbReference>
<evidence type="ECO:0000259" key="4">
    <source>
        <dbReference type="PROSITE" id="PS01124"/>
    </source>
</evidence>
<dbReference type="GO" id="GO:0043565">
    <property type="term" value="F:sequence-specific DNA binding"/>
    <property type="evidence" value="ECO:0007669"/>
    <property type="project" value="InterPro"/>
</dbReference>
<evidence type="ECO:0000313" key="5">
    <source>
        <dbReference type="EMBL" id="PWS34979.1"/>
    </source>
</evidence>
<sequence>MPHDLPGPAKASTRLDYGRRIARAMALIAADPARSPTLEELAAAAAFSPFHFHRIYRELTGETPAETQARERLSRAAALLVRGGEPIAAVAKASGYGSAAAFTRAFRAAYGIPPAAYRDRGGIGLPRPPAPHREETAMHEITIRDEPALRLAALAHRGAYTGIGGSFDRLMAWAASRRLIGPETRFLGLYHDDPTTVAEKDLRSDACLTVPAGVEGGEGVRILDLPPSRCAVLVFQGPYAELEGAYSWIYRDWLPGSGEEPADQPVREDYLNDCRTLPPAEWLTAILVPLKEKVAA</sequence>
<dbReference type="PRINTS" id="PR00032">
    <property type="entry name" value="HTHARAC"/>
</dbReference>
<dbReference type="InterPro" id="IPR010499">
    <property type="entry name" value="AraC_E-bd"/>
</dbReference>
<organism evidence="5 6">
    <name type="scientific">Falsiroseomonas bella</name>
    <dbReference type="NCBI Taxonomy" id="2184016"/>
    <lineage>
        <taxon>Bacteria</taxon>
        <taxon>Pseudomonadati</taxon>
        <taxon>Pseudomonadota</taxon>
        <taxon>Alphaproteobacteria</taxon>
        <taxon>Acetobacterales</taxon>
        <taxon>Roseomonadaceae</taxon>
        <taxon>Falsiroseomonas</taxon>
    </lineage>
</organism>
<dbReference type="SUPFAM" id="SSF55136">
    <property type="entry name" value="Probable bacterial effector-binding domain"/>
    <property type="match status" value="1"/>
</dbReference>
<dbReference type="InterPro" id="IPR029442">
    <property type="entry name" value="GyrI-like"/>
</dbReference>
<protein>
    <submittedName>
        <fullName evidence="5">AraC family transcriptional regulator</fullName>
    </submittedName>
</protein>
<dbReference type="PANTHER" id="PTHR40055:SF1">
    <property type="entry name" value="TRANSCRIPTIONAL REGULATOR YGIV-RELATED"/>
    <property type="match status" value="1"/>
</dbReference>
<dbReference type="GO" id="GO:0003700">
    <property type="term" value="F:DNA-binding transcription factor activity"/>
    <property type="evidence" value="ECO:0007669"/>
    <property type="project" value="InterPro"/>
</dbReference>
<dbReference type="InterPro" id="IPR011256">
    <property type="entry name" value="Reg_factor_effector_dom_sf"/>
</dbReference>
<accession>A0A317FAP0</accession>
<feature type="domain" description="HTH araC/xylS-type" evidence="4">
    <location>
        <begin position="22"/>
        <end position="120"/>
    </location>
</feature>
<comment type="caution">
    <text evidence="5">The sequence shown here is derived from an EMBL/GenBank/DDBJ whole genome shotgun (WGS) entry which is preliminary data.</text>
</comment>
<dbReference type="SMART" id="SM00342">
    <property type="entry name" value="HTH_ARAC"/>
    <property type="match status" value="1"/>
</dbReference>
<dbReference type="AlphaFoldDB" id="A0A317FAP0"/>
<keyword evidence="6" id="KW-1185">Reference proteome</keyword>
<dbReference type="SMART" id="SM00871">
    <property type="entry name" value="AraC_E_bind"/>
    <property type="match status" value="1"/>
</dbReference>
<keyword evidence="2" id="KW-0238">DNA-binding</keyword>
<evidence type="ECO:0000256" key="2">
    <source>
        <dbReference type="ARBA" id="ARBA00023125"/>
    </source>
</evidence>
<proteinExistence type="predicted"/>
<gene>
    <name evidence="5" type="ORF">DFH01_21840</name>
</gene>
<dbReference type="Gene3D" id="1.10.10.60">
    <property type="entry name" value="Homeodomain-like"/>
    <property type="match status" value="2"/>
</dbReference>